<dbReference type="Proteomes" id="UP000199213">
    <property type="component" value="Unassembled WGS sequence"/>
</dbReference>
<keyword evidence="2" id="KW-0808">Transferase</keyword>
<dbReference type="InterPro" id="IPR006764">
    <property type="entry name" value="SAM_dep_MeTrfase_SAV2177_type"/>
</dbReference>
<dbReference type="Pfam" id="PF04672">
    <property type="entry name" value="Methyltransf_19"/>
    <property type="match status" value="1"/>
</dbReference>
<organism evidence="2 3">
    <name type="scientific">Actinopolyspora mzabensis</name>
    <dbReference type="NCBI Taxonomy" id="995066"/>
    <lineage>
        <taxon>Bacteria</taxon>
        <taxon>Bacillati</taxon>
        <taxon>Actinomycetota</taxon>
        <taxon>Actinomycetes</taxon>
        <taxon>Actinopolysporales</taxon>
        <taxon>Actinopolysporaceae</taxon>
        <taxon>Actinopolyspora</taxon>
    </lineage>
</organism>
<reference evidence="3" key="1">
    <citation type="submission" date="2016-10" db="EMBL/GenBank/DDBJ databases">
        <authorList>
            <person name="Varghese N."/>
            <person name="Submissions S."/>
        </authorList>
    </citation>
    <scope>NUCLEOTIDE SEQUENCE [LARGE SCALE GENOMIC DNA]</scope>
    <source>
        <strain evidence="3">DSM 45460</strain>
    </source>
</reference>
<gene>
    <name evidence="2" type="ORF">SAMN04487820_108182</name>
</gene>
<dbReference type="AlphaFoldDB" id="A0A1G9C8N6"/>
<proteinExistence type="predicted"/>
<dbReference type="Gene3D" id="3.40.50.150">
    <property type="entry name" value="Vaccinia Virus protein VP39"/>
    <property type="match status" value="1"/>
</dbReference>
<feature type="region of interest" description="Disordered" evidence="1">
    <location>
        <begin position="29"/>
        <end position="50"/>
    </location>
</feature>
<dbReference type="CDD" id="cd02440">
    <property type="entry name" value="AdoMet_MTases"/>
    <property type="match status" value="1"/>
</dbReference>
<dbReference type="InterPro" id="IPR029063">
    <property type="entry name" value="SAM-dependent_MTases_sf"/>
</dbReference>
<dbReference type="SUPFAM" id="SSF53335">
    <property type="entry name" value="S-adenosyl-L-methionine-dependent methyltransferases"/>
    <property type="match status" value="1"/>
</dbReference>
<feature type="compositionally biased region" description="Basic and acidic residues" evidence="1">
    <location>
        <begin position="29"/>
        <end position="46"/>
    </location>
</feature>
<dbReference type="GO" id="GO:0008168">
    <property type="term" value="F:methyltransferase activity"/>
    <property type="evidence" value="ECO:0007669"/>
    <property type="project" value="UniProtKB-KW"/>
</dbReference>
<dbReference type="PIRSF" id="PIRSF017393">
    <property type="entry name" value="MTase_SAV2177"/>
    <property type="match status" value="1"/>
</dbReference>
<evidence type="ECO:0000313" key="2">
    <source>
        <dbReference type="EMBL" id="SDK48022.1"/>
    </source>
</evidence>
<keyword evidence="3" id="KW-1185">Reference proteome</keyword>
<accession>A0A1G9C8N6</accession>
<evidence type="ECO:0000313" key="3">
    <source>
        <dbReference type="Proteomes" id="UP000199213"/>
    </source>
</evidence>
<protein>
    <submittedName>
        <fullName evidence="2">S-adenosyl methyltransferase</fullName>
    </submittedName>
</protein>
<evidence type="ECO:0000256" key="1">
    <source>
        <dbReference type="SAM" id="MobiDB-lite"/>
    </source>
</evidence>
<sequence>MFAVCFRHGRRHRSTIAARGCTVADMTDVRPPDALQREGADDEPPRRPLRRISGDLQVRGVDMQRPNAARMFDYYLGGTANFAVDRQAVDRLVAEVPEARVYARATRAFLGRLIRFLSHRGIDQFLDLGSGMPTVGNVHEIARRCRSDARVAYVDVEPEVVAHARQLLRGVDNVTVTHADIREPETLLAAPEVTELLDFTRPVAILAVSILPYIPDADDPAAIVAAYRDNCVPGSYLAVSHSTPLTMSEEQVRHSESAYQGTRTPLAVREIERIRELLPGYSLVEPGLVPLPQWRPEPDINAQQDATASANAVGALGYLP</sequence>
<dbReference type="GO" id="GO:0032259">
    <property type="term" value="P:methylation"/>
    <property type="evidence" value="ECO:0007669"/>
    <property type="project" value="UniProtKB-KW"/>
</dbReference>
<keyword evidence="2" id="KW-0489">Methyltransferase</keyword>
<dbReference type="EMBL" id="FNFM01000008">
    <property type="protein sequence ID" value="SDK48022.1"/>
    <property type="molecule type" value="Genomic_DNA"/>
</dbReference>
<name>A0A1G9C8N6_ACTMZ</name>